<proteinExistence type="predicted"/>
<dbReference type="AlphaFoldDB" id="A0A0N8GFM2"/>
<organism evidence="2 3">
    <name type="scientific">Prosthecodimorpha hirschii</name>
    <dbReference type="NCBI Taxonomy" id="665126"/>
    <lineage>
        <taxon>Bacteria</taxon>
        <taxon>Pseudomonadati</taxon>
        <taxon>Pseudomonadota</taxon>
        <taxon>Alphaproteobacteria</taxon>
        <taxon>Hyphomicrobiales</taxon>
        <taxon>Ancalomicrobiaceae</taxon>
        <taxon>Prosthecodimorpha</taxon>
    </lineage>
</organism>
<reference evidence="2 3" key="1">
    <citation type="submission" date="2015-09" db="EMBL/GenBank/DDBJ databases">
        <authorList>
            <consortium name="Swine Surveillance"/>
        </authorList>
    </citation>
    <scope>NUCLEOTIDE SEQUENCE [LARGE SCALE GENOMIC DNA]</scope>
    <source>
        <strain evidence="2 3">16</strain>
    </source>
</reference>
<sequence>MIRGLVIAAAAGVALTFAAPASALDTAKVDAAGAPSTGWEHSSVAGKKIYYVAPVYKVKVRRPVYVAPVYVAPVYKVKRKVYYYY</sequence>
<dbReference type="EMBL" id="LJYW01000001">
    <property type="protein sequence ID" value="KPL54713.1"/>
    <property type="molecule type" value="Genomic_DNA"/>
</dbReference>
<accession>A0A0N8GFM2</accession>
<evidence type="ECO:0000313" key="2">
    <source>
        <dbReference type="EMBL" id="KPL54713.1"/>
    </source>
</evidence>
<feature type="signal peptide" evidence="1">
    <location>
        <begin position="1"/>
        <end position="23"/>
    </location>
</feature>
<dbReference type="RefSeq" id="WP_054360879.1">
    <property type="nucleotide sequence ID" value="NZ_JAPCYQ010000001.1"/>
</dbReference>
<protein>
    <submittedName>
        <fullName evidence="2">Uncharacterized protein</fullName>
    </submittedName>
</protein>
<comment type="caution">
    <text evidence="2">The sequence shown here is derived from an EMBL/GenBank/DDBJ whole genome shotgun (WGS) entry which is preliminary data.</text>
</comment>
<dbReference type="Proteomes" id="UP000048984">
    <property type="component" value="Unassembled WGS sequence"/>
</dbReference>
<keyword evidence="3" id="KW-1185">Reference proteome</keyword>
<evidence type="ECO:0000256" key="1">
    <source>
        <dbReference type="SAM" id="SignalP"/>
    </source>
</evidence>
<evidence type="ECO:0000313" key="3">
    <source>
        <dbReference type="Proteomes" id="UP000048984"/>
    </source>
</evidence>
<dbReference type="STRING" id="665126.ABB55_22860"/>
<keyword evidence="1" id="KW-0732">Signal</keyword>
<feature type="chain" id="PRO_5006025686" evidence="1">
    <location>
        <begin position="24"/>
        <end position="85"/>
    </location>
</feature>
<gene>
    <name evidence="2" type="ORF">ABB55_22860</name>
</gene>
<name>A0A0N8GFM2_9HYPH</name>
<reference evidence="2 3" key="2">
    <citation type="submission" date="2015-10" db="EMBL/GenBank/DDBJ databases">
        <title>Draft Genome Sequence of Prosthecomicrobium hirschii ATCC 27832.</title>
        <authorList>
            <person name="Daniel J."/>
            <person name="Givan S.A."/>
            <person name="Brun Y.V."/>
            <person name="Brown P.J."/>
        </authorList>
    </citation>
    <scope>NUCLEOTIDE SEQUENCE [LARGE SCALE GENOMIC DNA]</scope>
    <source>
        <strain evidence="2 3">16</strain>
    </source>
</reference>